<reference evidence="1 2" key="1">
    <citation type="journal article" date="2016" name="DNA Res.">
        <title>Genome sequence of Aspergillus luchuensis NBRC 4314.</title>
        <authorList>
            <person name="Yamada O."/>
            <person name="Machida M."/>
            <person name="Hosoyama A."/>
            <person name="Goto M."/>
            <person name="Takahashi T."/>
            <person name="Futagami T."/>
            <person name="Yamagata Y."/>
            <person name="Takeuchi M."/>
            <person name="Kobayashi T."/>
            <person name="Koike H."/>
            <person name="Abe K."/>
            <person name="Asai K."/>
            <person name="Arita M."/>
            <person name="Fujita N."/>
            <person name="Fukuda K."/>
            <person name="Higa K."/>
            <person name="Horikawa H."/>
            <person name="Ishikawa T."/>
            <person name="Jinno K."/>
            <person name="Kato Y."/>
            <person name="Kirimura K."/>
            <person name="Mizutani O."/>
            <person name="Nakasone K."/>
            <person name="Sano M."/>
            <person name="Shiraishi Y."/>
            <person name="Tsukahara M."/>
            <person name="Gomi K."/>
        </authorList>
    </citation>
    <scope>NUCLEOTIDE SEQUENCE [LARGE SCALE GENOMIC DNA]</scope>
    <source>
        <strain evidence="1 2">RIB 2604</strain>
    </source>
</reference>
<protein>
    <submittedName>
        <fullName evidence="1">Kinesin family protein</fullName>
    </submittedName>
</protein>
<accession>A0A146FU83</accession>
<dbReference type="Proteomes" id="UP000075230">
    <property type="component" value="Unassembled WGS sequence"/>
</dbReference>
<comment type="caution">
    <text evidence="1">The sequence shown here is derived from an EMBL/GenBank/DDBJ whole genome shotgun (WGS) entry which is preliminary data.</text>
</comment>
<reference evidence="2" key="2">
    <citation type="submission" date="2016-02" db="EMBL/GenBank/DDBJ databases">
        <title>Genome sequencing of Aspergillus luchuensis NBRC 4314.</title>
        <authorList>
            <person name="Yamada O."/>
        </authorList>
    </citation>
    <scope>NUCLEOTIDE SEQUENCE [LARGE SCALE GENOMIC DNA]</scope>
    <source>
        <strain evidence="2">RIB 2604</strain>
    </source>
</reference>
<proteinExistence type="predicted"/>
<sequence>MEVIEAQSALLHASMKPPHHRRWRCKAVVGKYIGLLSDLTLRHADRRKLLQTM</sequence>
<evidence type="ECO:0000313" key="2">
    <source>
        <dbReference type="Proteomes" id="UP000075230"/>
    </source>
</evidence>
<dbReference type="AlphaFoldDB" id="A0A146FU83"/>
<evidence type="ECO:0000313" key="1">
    <source>
        <dbReference type="EMBL" id="GAT28729.1"/>
    </source>
</evidence>
<organism evidence="1 2">
    <name type="scientific">Aspergillus kawachii</name>
    <name type="common">White koji mold</name>
    <name type="synonym">Aspergillus awamori var. kawachi</name>
    <dbReference type="NCBI Taxonomy" id="1069201"/>
    <lineage>
        <taxon>Eukaryota</taxon>
        <taxon>Fungi</taxon>
        <taxon>Dikarya</taxon>
        <taxon>Ascomycota</taxon>
        <taxon>Pezizomycotina</taxon>
        <taxon>Eurotiomycetes</taxon>
        <taxon>Eurotiomycetidae</taxon>
        <taxon>Eurotiales</taxon>
        <taxon>Aspergillaceae</taxon>
        <taxon>Aspergillus</taxon>
        <taxon>Aspergillus subgen. Circumdati</taxon>
    </lineage>
</organism>
<dbReference type="EMBL" id="BCWF01000025">
    <property type="protein sequence ID" value="GAT28729.1"/>
    <property type="molecule type" value="Genomic_DNA"/>
</dbReference>
<gene>
    <name evidence="1" type="ORF">RIB2604_02603740</name>
</gene>
<name>A0A146FU83_ASPKA</name>